<gene>
    <name evidence="2" type="ORF">GC106_42960</name>
</gene>
<dbReference type="Pfam" id="PF13518">
    <property type="entry name" value="HTH_28"/>
    <property type="match status" value="1"/>
</dbReference>
<protein>
    <submittedName>
        <fullName evidence="2">Mobile element protein</fullName>
    </submittedName>
</protein>
<dbReference type="Proteomes" id="UP000763557">
    <property type="component" value="Unassembled WGS sequence"/>
</dbReference>
<dbReference type="InterPro" id="IPR009057">
    <property type="entry name" value="Homeodomain-like_sf"/>
</dbReference>
<dbReference type="EMBL" id="JAAATY010000012">
    <property type="protein sequence ID" value="NRN67063.1"/>
    <property type="molecule type" value="Genomic_DNA"/>
</dbReference>
<name>A0ABX2F8A8_9PSEU</name>
<reference evidence="2 3" key="1">
    <citation type="submission" date="2020-01" db="EMBL/GenBank/DDBJ databases">
        <title>Kibdelosporangium persica a novel Actinomycetes from a hot desert in Iran.</title>
        <authorList>
            <person name="Safaei N."/>
            <person name="Zaburannyi N."/>
            <person name="Mueller R."/>
            <person name="Wink J."/>
        </authorList>
    </citation>
    <scope>NUCLEOTIDE SEQUENCE [LARGE SCALE GENOMIC DNA]</scope>
    <source>
        <strain evidence="2 3">4NS15</strain>
    </source>
</reference>
<dbReference type="InterPro" id="IPR055247">
    <property type="entry name" value="InsJ-like_HTH"/>
</dbReference>
<evidence type="ECO:0000259" key="1">
    <source>
        <dbReference type="Pfam" id="PF13518"/>
    </source>
</evidence>
<accession>A0ABX2F8A8</accession>
<proteinExistence type="predicted"/>
<dbReference type="SUPFAM" id="SSF46689">
    <property type="entry name" value="Homeodomain-like"/>
    <property type="match status" value="1"/>
</dbReference>
<evidence type="ECO:0000313" key="3">
    <source>
        <dbReference type="Proteomes" id="UP000763557"/>
    </source>
</evidence>
<organism evidence="2 3">
    <name type="scientific">Kibdelosporangium persicum</name>
    <dbReference type="NCBI Taxonomy" id="2698649"/>
    <lineage>
        <taxon>Bacteria</taxon>
        <taxon>Bacillati</taxon>
        <taxon>Actinomycetota</taxon>
        <taxon>Actinomycetes</taxon>
        <taxon>Pseudonocardiales</taxon>
        <taxon>Pseudonocardiaceae</taxon>
        <taxon>Kibdelosporangium</taxon>
    </lineage>
</organism>
<feature type="domain" description="Insertion element IS150 protein InsJ-like helix-turn-helix" evidence="1">
    <location>
        <begin position="38"/>
        <end position="88"/>
    </location>
</feature>
<keyword evidence="3" id="KW-1185">Reference proteome</keyword>
<comment type="caution">
    <text evidence="2">The sequence shown here is derived from an EMBL/GenBank/DDBJ whole genome shotgun (WGS) entry which is preliminary data.</text>
</comment>
<sequence>MALWPPGRQSYVDVMDIRDDDIEQLREWSAQSGPHANRAAMVLMASDGMPLAEIARRLRTTRSTVTAWCQRYRDEGVDGLRDRPRQGRPQAIDDVELLLRTLITSPNGQAWRRWSTRSLAAEVGASNGTVARAWRRWGYRSEAPAEFRLPLSPALPGRVVDVVGIHTKHRVLAVRVAGEPAVPSRRLPVVHDDEVATFISHVLARHGSAIHLISADPTVYERPEVQAVLTAHPHLRAHVVMPGFDWLDITTLALGMAKASPSPRHQRAVVTAVLRFVDALRRRTDPVTWVQDAPAVTPALRSA</sequence>
<evidence type="ECO:0000313" key="2">
    <source>
        <dbReference type="EMBL" id="NRN67063.1"/>
    </source>
</evidence>